<reference evidence="1 2" key="1">
    <citation type="submission" date="2023-08" db="EMBL/GenBank/DDBJ databases">
        <title>Black Yeasts Isolated from many extreme environments.</title>
        <authorList>
            <person name="Coleine C."/>
            <person name="Stajich J.E."/>
            <person name="Selbmann L."/>
        </authorList>
    </citation>
    <scope>NUCLEOTIDE SEQUENCE [LARGE SCALE GENOMIC DNA]</scope>
    <source>
        <strain evidence="1 2">CCFEE 5792</strain>
    </source>
</reference>
<gene>
    <name evidence="1" type="ORF">LTR84_007930</name>
</gene>
<protein>
    <recommendedName>
        <fullName evidence="3">ABM domain-containing protein</fullName>
    </recommendedName>
</protein>
<proteinExistence type="predicted"/>
<dbReference type="AlphaFoldDB" id="A0AAV9NMD9"/>
<dbReference type="RefSeq" id="XP_064710485.1">
    <property type="nucleotide sequence ID" value="XM_064851482.1"/>
</dbReference>
<evidence type="ECO:0000313" key="1">
    <source>
        <dbReference type="EMBL" id="KAK5061388.1"/>
    </source>
</evidence>
<name>A0AAV9NMD9_9EURO</name>
<dbReference type="Proteomes" id="UP001358417">
    <property type="component" value="Unassembled WGS sequence"/>
</dbReference>
<dbReference type="SUPFAM" id="SSF54909">
    <property type="entry name" value="Dimeric alpha+beta barrel"/>
    <property type="match status" value="1"/>
</dbReference>
<dbReference type="GeneID" id="89976095"/>
<dbReference type="EMBL" id="JAVRRD010000003">
    <property type="protein sequence ID" value="KAK5061388.1"/>
    <property type="molecule type" value="Genomic_DNA"/>
</dbReference>
<sequence length="123" mass="14416">MSSIAKVPDRYMIHVTLYFAPENVPFALKACRALFDEAWKEPGLDFCQIVQNADEPGIIRIQEAWNASRKYLDEVQLHKPYYTPYLEATEHLWLKPREIVIFERISGFTAMKPSFAHDDLRQQ</sequence>
<keyword evidence="2" id="KW-1185">Reference proteome</keyword>
<dbReference type="InterPro" id="IPR011008">
    <property type="entry name" value="Dimeric_a/b-barrel"/>
</dbReference>
<organism evidence="1 2">
    <name type="scientific">Exophiala bonariae</name>
    <dbReference type="NCBI Taxonomy" id="1690606"/>
    <lineage>
        <taxon>Eukaryota</taxon>
        <taxon>Fungi</taxon>
        <taxon>Dikarya</taxon>
        <taxon>Ascomycota</taxon>
        <taxon>Pezizomycotina</taxon>
        <taxon>Eurotiomycetes</taxon>
        <taxon>Chaetothyriomycetidae</taxon>
        <taxon>Chaetothyriales</taxon>
        <taxon>Herpotrichiellaceae</taxon>
        <taxon>Exophiala</taxon>
    </lineage>
</organism>
<dbReference type="Gene3D" id="3.30.70.100">
    <property type="match status" value="1"/>
</dbReference>
<comment type="caution">
    <text evidence="1">The sequence shown here is derived from an EMBL/GenBank/DDBJ whole genome shotgun (WGS) entry which is preliminary data.</text>
</comment>
<evidence type="ECO:0000313" key="2">
    <source>
        <dbReference type="Proteomes" id="UP001358417"/>
    </source>
</evidence>
<accession>A0AAV9NMD9</accession>
<evidence type="ECO:0008006" key="3">
    <source>
        <dbReference type="Google" id="ProtNLM"/>
    </source>
</evidence>